<reference evidence="3" key="1">
    <citation type="submission" date="2015-04" db="UniProtKB">
        <authorList>
            <consortium name="EnsemblPlants"/>
        </authorList>
    </citation>
    <scope>IDENTIFICATION</scope>
    <source>
        <strain evidence="3">SL10</strain>
    </source>
</reference>
<feature type="domain" description="DUF1618" evidence="2">
    <location>
        <begin position="240"/>
        <end position="408"/>
    </location>
</feature>
<evidence type="ECO:0000259" key="2">
    <source>
        <dbReference type="Pfam" id="PF07762"/>
    </source>
</evidence>
<sequence length="485" mass="54075">MFNGPGPCCAPNLRSNPLLLGHVFVVDSPSTCRSLPIPTAPPRRRTGFSSTYGATSATSPTPPPPSLPIKVTFRTARPPLLSHLCVHCPGLDFLRATPKVIASHADLLLLVVPFDPLTALSSGTWDYFVYRAADPPLLHLIPPPPRSMRFNDSEVAIVSHGDGEYAVAALAFAGTFLSVNKDFHLHLYHGGKQQQGEWVSKLLTLEDQLRDKLVPLPKAAAEYRFYQETRKTIVIGGERDLWRGIIFCDVLDDHPVLRDMPLPLPASGNWDRLLKQTDPNYIRDVTVSLCRDSIKYIELEIVGTGETHTTVQPTESYQEWVRRKPRYTSSVVLRRGWKATIWTMPIPVASWEHWRRDCHLNVKDLGINVRDPSHLKLLSKLSGCGHSKAALRSVAMVFPTISMDDDHVYFFSIAGSTDKLEAVVTVDVRNKKIQGVAELDVRKYYFGMPTYIASEMSTYLKKVTTGTGEVAHGQTESAAVEVRRM</sequence>
<dbReference type="EnsemblPlants" id="ONIVA07G08100.1">
    <property type="protein sequence ID" value="ONIVA07G08100.1"/>
    <property type="gene ID" value="ONIVA07G08100"/>
</dbReference>
<dbReference type="HOGENOM" id="CLU_008956_6_0_1"/>
<dbReference type="Proteomes" id="UP000006591">
    <property type="component" value="Chromosome 7"/>
</dbReference>
<feature type="region of interest" description="Disordered" evidence="1">
    <location>
        <begin position="36"/>
        <end position="66"/>
    </location>
</feature>
<name>A0A0E0HYW6_ORYNI</name>
<proteinExistence type="predicted"/>
<dbReference type="OMA" id="NECFRRY"/>
<dbReference type="Gramene" id="ONIVA07G08100.1">
    <property type="protein sequence ID" value="ONIVA07G08100.1"/>
    <property type="gene ID" value="ONIVA07G08100"/>
</dbReference>
<evidence type="ECO:0000256" key="1">
    <source>
        <dbReference type="SAM" id="MobiDB-lite"/>
    </source>
</evidence>
<feature type="compositionally biased region" description="Low complexity" evidence="1">
    <location>
        <begin position="47"/>
        <end position="59"/>
    </location>
</feature>
<dbReference type="Pfam" id="PF07762">
    <property type="entry name" value="DUF1618"/>
    <property type="match status" value="1"/>
</dbReference>
<reference evidence="3" key="2">
    <citation type="submission" date="2018-04" db="EMBL/GenBank/DDBJ databases">
        <title>OnivRS2 (Oryza nivara Reference Sequence Version 2).</title>
        <authorList>
            <person name="Zhang J."/>
            <person name="Kudrna D."/>
            <person name="Lee S."/>
            <person name="Talag J."/>
            <person name="Rajasekar S."/>
            <person name="Welchert J."/>
            <person name="Hsing Y.-I."/>
            <person name="Wing R.A."/>
        </authorList>
    </citation>
    <scope>NUCLEOTIDE SEQUENCE [LARGE SCALE GENOMIC DNA]</scope>
    <source>
        <strain evidence="3">SL10</strain>
    </source>
</reference>
<dbReference type="InterPro" id="IPR011676">
    <property type="entry name" value="DUF1618"/>
</dbReference>
<evidence type="ECO:0000313" key="4">
    <source>
        <dbReference type="Proteomes" id="UP000006591"/>
    </source>
</evidence>
<protein>
    <recommendedName>
        <fullName evidence="2">DUF1618 domain-containing protein</fullName>
    </recommendedName>
</protein>
<dbReference type="AlphaFoldDB" id="A0A0E0HYW6"/>
<organism evidence="3">
    <name type="scientific">Oryza nivara</name>
    <name type="common">Indian wild rice</name>
    <name type="synonym">Oryza sativa f. spontanea</name>
    <dbReference type="NCBI Taxonomy" id="4536"/>
    <lineage>
        <taxon>Eukaryota</taxon>
        <taxon>Viridiplantae</taxon>
        <taxon>Streptophyta</taxon>
        <taxon>Embryophyta</taxon>
        <taxon>Tracheophyta</taxon>
        <taxon>Spermatophyta</taxon>
        <taxon>Magnoliopsida</taxon>
        <taxon>Liliopsida</taxon>
        <taxon>Poales</taxon>
        <taxon>Poaceae</taxon>
        <taxon>BOP clade</taxon>
        <taxon>Oryzoideae</taxon>
        <taxon>Oryzeae</taxon>
        <taxon>Oryzinae</taxon>
        <taxon>Oryza</taxon>
    </lineage>
</organism>
<dbReference type="PANTHER" id="PTHR33074">
    <property type="entry name" value="EXPRESSED PROTEIN-RELATED"/>
    <property type="match status" value="1"/>
</dbReference>
<dbReference type="eggNOG" id="ENOG502R571">
    <property type="taxonomic scope" value="Eukaryota"/>
</dbReference>
<keyword evidence="4" id="KW-1185">Reference proteome</keyword>
<evidence type="ECO:0000313" key="3">
    <source>
        <dbReference type="EnsemblPlants" id="ONIVA07G08100.1"/>
    </source>
</evidence>
<accession>A0A0E0HYW6</accession>
<dbReference type="PANTHER" id="PTHR33074:SF49">
    <property type="entry name" value="OS07G0258000 PROTEIN"/>
    <property type="match status" value="1"/>
</dbReference>